<organism evidence="1 2">
    <name type="scientific">Caballeronia cordobensis</name>
    <name type="common">Burkholderia cordobensis</name>
    <dbReference type="NCBI Taxonomy" id="1353886"/>
    <lineage>
        <taxon>Bacteria</taxon>
        <taxon>Pseudomonadati</taxon>
        <taxon>Pseudomonadota</taxon>
        <taxon>Betaproteobacteria</taxon>
        <taxon>Burkholderiales</taxon>
        <taxon>Burkholderiaceae</taxon>
        <taxon>Caballeronia</taxon>
    </lineage>
</organism>
<name>A0A158JW11_CABCO</name>
<dbReference type="AlphaFoldDB" id="A0A158JW11"/>
<reference evidence="2" key="1">
    <citation type="submission" date="2016-01" db="EMBL/GenBank/DDBJ databases">
        <authorList>
            <person name="Peeters C."/>
        </authorList>
    </citation>
    <scope>NUCLEOTIDE SEQUENCE [LARGE SCALE GENOMIC DNA]</scope>
</reference>
<dbReference type="EMBL" id="FCNY02000059">
    <property type="protein sequence ID" value="SAL72885.1"/>
    <property type="molecule type" value="Genomic_DNA"/>
</dbReference>
<accession>A0A158JW11</accession>
<dbReference type="AntiFam" id="ANF00178">
    <property type="entry name" value="Shadow ORF (opposite dhbF)"/>
</dbReference>
<protein>
    <submittedName>
        <fullName evidence="1">Uncharacterized protein</fullName>
    </submittedName>
</protein>
<dbReference type="Proteomes" id="UP000054740">
    <property type="component" value="Unassembled WGS sequence"/>
</dbReference>
<evidence type="ECO:0000313" key="1">
    <source>
        <dbReference type="EMBL" id="SAL72885.1"/>
    </source>
</evidence>
<proteinExistence type="predicted"/>
<sequence>MFERSGERAEHGRGEEIAHVGVQADAAHALDERHGKQRVSTEGEEVVLPADAFEAEQLGPQLGERAFGLALRCFEGAQREGIGLRVGQRVTIELAIGGEGQCIERDEGRRHHVVGQVRGEMFAQDVDIGIGEQRDIGDELLILRILMSCSGDDYRFTHRRMRDELCFDLAELDTEAANLDLMIVAAEELDIAVGSIASQVAGAVHAGACCEGIVEEAFGSELGPVQIATRHARAADIKLAHRAERHWPALSIEQINARVGDRLADGFRQMLASMHLDPGRVSRGLGGSIEIAQPLDTRLREDAFHQRELERFAGKVDRADRFERRARIQQRSNRRWHRIDETDLVPISDEREDVIDQMDRRTSAQRCEALVDGQIEVERCCEKRV</sequence>
<gene>
    <name evidence="1" type="ORF">AWB70_07585</name>
</gene>
<keyword evidence="2" id="KW-1185">Reference proteome</keyword>
<evidence type="ECO:0000313" key="2">
    <source>
        <dbReference type="Proteomes" id="UP000054740"/>
    </source>
</evidence>